<dbReference type="EMBL" id="DS547091">
    <property type="protein sequence ID" value="EDR15758.1"/>
    <property type="molecule type" value="Genomic_DNA"/>
</dbReference>
<dbReference type="GeneID" id="6068882"/>
<dbReference type="RefSeq" id="XP_001873966.1">
    <property type="nucleotide sequence ID" value="XM_001873931.1"/>
</dbReference>
<dbReference type="HOGENOM" id="CLU_715843_0_0_1"/>
<feature type="region of interest" description="Disordered" evidence="1">
    <location>
        <begin position="280"/>
        <end position="303"/>
    </location>
</feature>
<dbReference type="AlphaFoldDB" id="B0CR51"/>
<gene>
    <name evidence="4" type="ORF">LACBIDRAFT_301019</name>
</gene>
<protein>
    <submittedName>
        <fullName evidence="4">Predicted protein</fullName>
    </submittedName>
</protein>
<evidence type="ECO:0000256" key="1">
    <source>
        <dbReference type="SAM" id="MobiDB-lite"/>
    </source>
</evidence>
<reference evidence="4 5" key="1">
    <citation type="journal article" date="2008" name="Nature">
        <title>The genome of Laccaria bicolor provides insights into mycorrhizal symbiosis.</title>
        <authorList>
            <person name="Martin F."/>
            <person name="Aerts A."/>
            <person name="Ahren D."/>
            <person name="Brun A."/>
            <person name="Danchin E.G.J."/>
            <person name="Duchaussoy F."/>
            <person name="Gibon J."/>
            <person name="Kohler A."/>
            <person name="Lindquist E."/>
            <person name="Pereda V."/>
            <person name="Salamov A."/>
            <person name="Shapiro H.J."/>
            <person name="Wuyts J."/>
            <person name="Blaudez D."/>
            <person name="Buee M."/>
            <person name="Brokstein P."/>
            <person name="Canbaeck B."/>
            <person name="Cohen D."/>
            <person name="Courty P.E."/>
            <person name="Coutinho P.M."/>
            <person name="Delaruelle C."/>
            <person name="Detter J.C."/>
            <person name="Deveau A."/>
            <person name="DiFazio S."/>
            <person name="Duplessis S."/>
            <person name="Fraissinet-Tachet L."/>
            <person name="Lucic E."/>
            <person name="Frey-Klett P."/>
            <person name="Fourrey C."/>
            <person name="Feussner I."/>
            <person name="Gay G."/>
            <person name="Grimwood J."/>
            <person name="Hoegger P.J."/>
            <person name="Jain P."/>
            <person name="Kilaru S."/>
            <person name="Labbe J."/>
            <person name="Lin Y.C."/>
            <person name="Legue V."/>
            <person name="Le Tacon F."/>
            <person name="Marmeisse R."/>
            <person name="Melayah D."/>
            <person name="Montanini B."/>
            <person name="Muratet M."/>
            <person name="Nehls U."/>
            <person name="Niculita-Hirzel H."/>
            <person name="Oudot-Le Secq M.P."/>
            <person name="Peter M."/>
            <person name="Quesneville H."/>
            <person name="Rajashekar B."/>
            <person name="Reich M."/>
            <person name="Rouhier N."/>
            <person name="Schmutz J."/>
            <person name="Yin T."/>
            <person name="Chalot M."/>
            <person name="Henrissat B."/>
            <person name="Kuees U."/>
            <person name="Lucas S."/>
            <person name="Van de Peer Y."/>
            <person name="Podila G.K."/>
            <person name="Polle A."/>
            <person name="Pukkila P.J."/>
            <person name="Richardson P.M."/>
            <person name="Rouze P."/>
            <person name="Sanders I.R."/>
            <person name="Stajich J.E."/>
            <person name="Tunlid A."/>
            <person name="Tuskan G."/>
            <person name="Grigoriev I.V."/>
        </authorList>
    </citation>
    <scope>NUCLEOTIDE SEQUENCE [LARGE SCALE GENOMIC DNA]</scope>
    <source>
        <strain evidence="5">S238N-H82 / ATCC MYA-4686</strain>
    </source>
</reference>
<keyword evidence="2" id="KW-1133">Transmembrane helix</keyword>
<sequence>MFFPRTPLTLLVCLTLILSLSEAKLQQRDHVNLNRVVKKRGPLPQVNGNGSPFGPVAGAAAIPSSSTTSTSVTSVSVSSTLSGSRTESASSTSSTLSASSVSTNSTSSTSQSTSSSTTTSSTSTIATTTSQVLNLSPVPVAEVPASTAKSTVTRTQSVGAESTGVPALQSGAAKTKSTTLTVLIIVASSIGGVAILWTIFRKWKLGRSSKFDERLQPIDWQPTNPDEGIIPSHRRAPSSASSFHSGSGHGSSANRNVGFAIPDHDFTAVPSHSAPIGGYADLARGSATQPPMQEHLARGPSLAPNYDMGVPLHHQVGHVNHDPYDYNGAVNPRY</sequence>
<organism evidence="5">
    <name type="scientific">Laccaria bicolor (strain S238N-H82 / ATCC MYA-4686)</name>
    <name type="common">Bicoloured deceiver</name>
    <name type="synonym">Laccaria laccata var. bicolor</name>
    <dbReference type="NCBI Taxonomy" id="486041"/>
    <lineage>
        <taxon>Eukaryota</taxon>
        <taxon>Fungi</taxon>
        <taxon>Dikarya</taxon>
        <taxon>Basidiomycota</taxon>
        <taxon>Agaricomycotina</taxon>
        <taxon>Agaricomycetes</taxon>
        <taxon>Agaricomycetidae</taxon>
        <taxon>Agaricales</taxon>
        <taxon>Agaricineae</taxon>
        <taxon>Hydnangiaceae</taxon>
        <taxon>Laccaria</taxon>
    </lineage>
</organism>
<dbReference type="STRING" id="486041.B0CR51"/>
<accession>B0CR51</accession>
<evidence type="ECO:0000313" key="5">
    <source>
        <dbReference type="Proteomes" id="UP000001194"/>
    </source>
</evidence>
<feature type="signal peptide" evidence="3">
    <location>
        <begin position="1"/>
        <end position="23"/>
    </location>
</feature>
<feature type="region of interest" description="Disordered" evidence="1">
    <location>
        <begin position="79"/>
        <end position="125"/>
    </location>
</feature>
<evidence type="ECO:0000256" key="3">
    <source>
        <dbReference type="SAM" id="SignalP"/>
    </source>
</evidence>
<feature type="region of interest" description="Disordered" evidence="1">
    <location>
        <begin position="145"/>
        <end position="171"/>
    </location>
</feature>
<keyword evidence="2" id="KW-0472">Membrane</keyword>
<keyword evidence="2" id="KW-0812">Transmembrane</keyword>
<proteinExistence type="predicted"/>
<evidence type="ECO:0000313" key="4">
    <source>
        <dbReference type="EMBL" id="EDR15758.1"/>
    </source>
</evidence>
<keyword evidence="5" id="KW-1185">Reference proteome</keyword>
<feature type="compositionally biased region" description="Low complexity" evidence="1">
    <location>
        <begin position="237"/>
        <end position="255"/>
    </location>
</feature>
<name>B0CR51_LACBS</name>
<dbReference type="Proteomes" id="UP000001194">
    <property type="component" value="Unassembled WGS sequence"/>
</dbReference>
<feature type="region of interest" description="Disordered" evidence="1">
    <location>
        <begin position="234"/>
        <end position="256"/>
    </location>
</feature>
<dbReference type="KEGG" id="lbc:LACBIDRAFT_301019"/>
<feature type="compositionally biased region" description="Polar residues" evidence="1">
    <location>
        <begin position="147"/>
        <end position="160"/>
    </location>
</feature>
<feature type="transmembrane region" description="Helical" evidence="2">
    <location>
        <begin position="180"/>
        <end position="200"/>
    </location>
</feature>
<evidence type="ECO:0000256" key="2">
    <source>
        <dbReference type="SAM" id="Phobius"/>
    </source>
</evidence>
<dbReference type="InParanoid" id="B0CR51"/>
<feature type="chain" id="PRO_5002746908" evidence="3">
    <location>
        <begin position="24"/>
        <end position="334"/>
    </location>
</feature>
<dbReference type="OrthoDB" id="3261505at2759"/>
<keyword evidence="3" id="KW-0732">Signal</keyword>